<evidence type="ECO:0000256" key="4">
    <source>
        <dbReference type="ARBA" id="ARBA00011738"/>
    </source>
</evidence>
<dbReference type="PANTHER" id="PTHR46417">
    <property type="entry name" value="TRNA (GUANINE-N(1)-)-METHYLTRANSFERASE"/>
    <property type="match status" value="1"/>
</dbReference>
<evidence type="ECO:0000256" key="14">
    <source>
        <dbReference type="ARBA" id="ARBA00047783"/>
    </source>
</evidence>
<keyword evidence="10" id="KW-0949">S-adenosyl-L-methionine</keyword>
<evidence type="ECO:0000256" key="3">
    <source>
        <dbReference type="ARBA" id="ARBA00007630"/>
    </source>
</evidence>
<evidence type="ECO:0000256" key="6">
    <source>
        <dbReference type="ARBA" id="ARBA00014679"/>
    </source>
</evidence>
<evidence type="ECO:0000256" key="12">
    <source>
        <dbReference type="ARBA" id="ARBA00029736"/>
    </source>
</evidence>
<comment type="function">
    <text evidence="1">Specifically methylates guanosine-37 in various tRNAs.</text>
</comment>
<dbReference type="InterPro" id="IPR016009">
    <property type="entry name" value="tRNA_MeTrfase_TRMD/TRM10"/>
</dbReference>
<comment type="similarity">
    <text evidence="3">Belongs to the RNA methyltransferase TrmD family.</text>
</comment>
<evidence type="ECO:0000256" key="9">
    <source>
        <dbReference type="ARBA" id="ARBA00022679"/>
    </source>
</evidence>
<evidence type="ECO:0000256" key="1">
    <source>
        <dbReference type="ARBA" id="ARBA00002634"/>
    </source>
</evidence>
<evidence type="ECO:0000256" key="11">
    <source>
        <dbReference type="ARBA" id="ARBA00022694"/>
    </source>
</evidence>
<keyword evidence="9" id="KW-0808">Transferase</keyword>
<evidence type="ECO:0000256" key="10">
    <source>
        <dbReference type="ARBA" id="ARBA00022691"/>
    </source>
</evidence>
<keyword evidence="7" id="KW-0963">Cytoplasm</keyword>
<comment type="catalytic activity">
    <reaction evidence="14">
        <text>guanosine(37) in tRNA + S-adenosyl-L-methionine = N(1)-methylguanosine(37) in tRNA + S-adenosyl-L-homocysteine + H(+)</text>
        <dbReference type="Rhea" id="RHEA:36899"/>
        <dbReference type="Rhea" id="RHEA-COMP:10145"/>
        <dbReference type="Rhea" id="RHEA-COMP:10147"/>
        <dbReference type="ChEBI" id="CHEBI:15378"/>
        <dbReference type="ChEBI" id="CHEBI:57856"/>
        <dbReference type="ChEBI" id="CHEBI:59789"/>
        <dbReference type="ChEBI" id="CHEBI:73542"/>
        <dbReference type="ChEBI" id="CHEBI:74269"/>
        <dbReference type="EC" id="2.1.1.228"/>
    </reaction>
</comment>
<keyword evidence="11" id="KW-0819">tRNA processing</keyword>
<evidence type="ECO:0000256" key="13">
    <source>
        <dbReference type="ARBA" id="ARBA00033392"/>
    </source>
</evidence>
<protein>
    <recommendedName>
        <fullName evidence="6">tRNA (guanine-N(1)-)-methyltransferase</fullName>
        <ecNumber evidence="5">2.1.1.228</ecNumber>
    </recommendedName>
    <alternativeName>
        <fullName evidence="12">M1G-methyltransferase</fullName>
    </alternativeName>
    <alternativeName>
        <fullName evidence="13">tRNA [GM37] methyltransferase</fullName>
    </alternativeName>
</protein>
<dbReference type="Pfam" id="PF01746">
    <property type="entry name" value="tRNA_m1G_MT"/>
    <property type="match status" value="1"/>
</dbReference>
<keyword evidence="8" id="KW-0489">Methyltransferase</keyword>
<feature type="domain" description="tRNA methyltransferase TRMD/TRM10-type" evidence="15">
    <location>
        <begin position="2"/>
        <end position="82"/>
    </location>
</feature>
<comment type="subcellular location">
    <subcellularLocation>
        <location evidence="2">Cytoplasm</location>
    </subcellularLocation>
</comment>
<dbReference type="Gene3D" id="1.10.1270.20">
    <property type="entry name" value="tRNA(m1g37)methyltransferase, domain 2"/>
    <property type="match status" value="1"/>
</dbReference>
<evidence type="ECO:0000256" key="2">
    <source>
        <dbReference type="ARBA" id="ARBA00004496"/>
    </source>
</evidence>
<proteinExistence type="inferred from homology"/>
<dbReference type="InterPro" id="IPR002649">
    <property type="entry name" value="tRNA_m1G_MeTrfase_TrmD"/>
</dbReference>
<evidence type="ECO:0000256" key="5">
    <source>
        <dbReference type="ARBA" id="ARBA00012807"/>
    </source>
</evidence>
<dbReference type="EMBL" id="AP027735">
    <property type="protein sequence ID" value="BDZ58662.1"/>
    <property type="molecule type" value="Genomic_DNA"/>
</dbReference>
<sequence>MAVLAIVEAVARLLPGVVGNAESLVEESHEDGLLEYPIYTKPAVWQGLSVPEILLSGDHGRIAAWRHQQRLDRTAQRRPDLLAALAALEVEPGVEGDRG</sequence>
<evidence type="ECO:0000259" key="15">
    <source>
        <dbReference type="Pfam" id="PF01746"/>
    </source>
</evidence>
<name>A0ABN6YMM6_9MICO</name>
<dbReference type="InterPro" id="IPR029026">
    <property type="entry name" value="tRNA_m1G_MTases_N"/>
</dbReference>
<dbReference type="InterPro" id="IPR029028">
    <property type="entry name" value="Alpha/beta_knot_MTases"/>
</dbReference>
<evidence type="ECO:0000256" key="8">
    <source>
        <dbReference type="ARBA" id="ARBA00022603"/>
    </source>
</evidence>
<evidence type="ECO:0000313" key="16">
    <source>
        <dbReference type="EMBL" id="BDZ58662.1"/>
    </source>
</evidence>
<organism evidence="16">
    <name type="scientific">Barrientosiimonas endolithica</name>
    <dbReference type="NCBI Taxonomy" id="1535208"/>
    <lineage>
        <taxon>Bacteria</taxon>
        <taxon>Bacillati</taxon>
        <taxon>Actinomycetota</taxon>
        <taxon>Actinomycetes</taxon>
        <taxon>Micrococcales</taxon>
        <taxon>Dermacoccaceae</taxon>
        <taxon>Barrientosiimonas</taxon>
    </lineage>
</organism>
<gene>
    <name evidence="16" type="ORF">GCM10025872_23190</name>
</gene>
<accession>A0ABN6YMM6</accession>
<dbReference type="InterPro" id="IPR023148">
    <property type="entry name" value="tRNA_m1G_MeTrfase_C_sf"/>
</dbReference>
<comment type="subunit">
    <text evidence="4">Homodimer.</text>
</comment>
<dbReference type="Gene3D" id="3.40.1280.10">
    <property type="match status" value="1"/>
</dbReference>
<evidence type="ECO:0000256" key="7">
    <source>
        <dbReference type="ARBA" id="ARBA00022490"/>
    </source>
</evidence>
<dbReference type="EC" id="2.1.1.228" evidence="5"/>
<dbReference type="PANTHER" id="PTHR46417:SF1">
    <property type="entry name" value="TRNA (GUANINE-N(1)-)-METHYLTRANSFERASE"/>
    <property type="match status" value="1"/>
</dbReference>
<reference evidence="16" key="1">
    <citation type="journal article" date="2014" name="Int. J. Syst. Evol. Microbiol.">
        <title>Complete genome of a new Firmicutes species belonging to the dominant human colonic microbiota ('Ruminococcus bicirculans') reveals two chromosomes and a selective capacity to utilize plant glucans.</title>
        <authorList>
            <consortium name="NISC Comparative Sequencing Program"/>
            <person name="Wegmann U."/>
            <person name="Louis P."/>
            <person name="Goesmann A."/>
            <person name="Henrissat B."/>
            <person name="Duncan S.H."/>
            <person name="Flint H.J."/>
        </authorList>
    </citation>
    <scope>NUCLEOTIDE SEQUENCE</scope>
    <source>
        <strain evidence="16">NBRC 110608</strain>
    </source>
</reference>
<reference evidence="16" key="2">
    <citation type="submission" date="2023-02" db="EMBL/GenBank/DDBJ databases">
        <authorList>
            <person name="Sun Q."/>
            <person name="Mori K."/>
        </authorList>
    </citation>
    <scope>NUCLEOTIDE SEQUENCE</scope>
    <source>
        <strain evidence="16">NBRC 110608</strain>
    </source>
</reference>
<dbReference type="SUPFAM" id="SSF75217">
    <property type="entry name" value="alpha/beta knot"/>
    <property type="match status" value="1"/>
</dbReference>